<keyword evidence="16" id="KW-0735">Signal-anchor</keyword>
<evidence type="ECO:0000256" key="10">
    <source>
        <dbReference type="ARBA" id="ARBA00022670"/>
    </source>
</evidence>
<keyword evidence="32" id="KW-1185">Reference proteome</keyword>
<dbReference type="Pfam" id="PF17092">
    <property type="entry name" value="PCB_OB"/>
    <property type="match status" value="1"/>
</dbReference>
<evidence type="ECO:0000256" key="3">
    <source>
        <dbReference type="ARBA" id="ARBA00007090"/>
    </source>
</evidence>
<dbReference type="InterPro" id="IPR001460">
    <property type="entry name" value="PCN-bd_Tpept"/>
</dbReference>
<evidence type="ECO:0000256" key="2">
    <source>
        <dbReference type="ARBA" id="ARBA00004752"/>
    </source>
</evidence>
<dbReference type="Pfam" id="PF00912">
    <property type="entry name" value="Transgly"/>
    <property type="match status" value="1"/>
</dbReference>
<keyword evidence="10" id="KW-0645">Protease</keyword>
<comment type="catalytic activity">
    <reaction evidence="23">
        <text>Preferential cleavage: (Ac)2-L-Lys-D-Ala-|-D-Ala. Also transpeptidation of peptidyl-alanyl moieties that are N-acyl substituents of D-alanine.</text>
        <dbReference type="EC" id="3.4.16.4"/>
    </reaction>
</comment>
<evidence type="ECO:0000256" key="13">
    <source>
        <dbReference type="ARBA" id="ARBA00022692"/>
    </source>
</evidence>
<evidence type="ECO:0000256" key="12">
    <source>
        <dbReference type="ARBA" id="ARBA00022679"/>
    </source>
</evidence>
<evidence type="ECO:0000259" key="29">
    <source>
        <dbReference type="Pfam" id="PF00912"/>
    </source>
</evidence>
<dbReference type="InterPro" id="IPR012338">
    <property type="entry name" value="Beta-lactam/transpept-like"/>
</dbReference>
<comment type="similarity">
    <text evidence="4">In the N-terminal section; belongs to the glycosyltransferase 51 family.</text>
</comment>
<feature type="compositionally biased region" description="Low complexity" evidence="26">
    <location>
        <begin position="819"/>
        <end position="828"/>
    </location>
</feature>
<keyword evidence="18 27" id="KW-1133">Transmembrane helix</keyword>
<gene>
    <name evidence="31" type="ORF">M1K48_12670</name>
</gene>
<evidence type="ECO:0000259" key="28">
    <source>
        <dbReference type="Pfam" id="PF00905"/>
    </source>
</evidence>
<organism evidence="31 32">
    <name type="scientific">Sphingomonas glaciei</name>
    <dbReference type="NCBI Taxonomy" id="2938948"/>
    <lineage>
        <taxon>Bacteria</taxon>
        <taxon>Pseudomonadati</taxon>
        <taxon>Pseudomonadota</taxon>
        <taxon>Alphaproteobacteria</taxon>
        <taxon>Sphingomonadales</taxon>
        <taxon>Sphingomonadaceae</taxon>
        <taxon>Sphingomonas</taxon>
    </lineage>
</organism>
<keyword evidence="12" id="KW-0808">Transferase</keyword>
<keyword evidence="17" id="KW-0573">Peptidoglycan synthesis</keyword>
<keyword evidence="9" id="KW-0121">Carboxypeptidase</keyword>
<name>A0ABY5MTC8_9SPHN</name>
<evidence type="ECO:0000256" key="14">
    <source>
        <dbReference type="ARBA" id="ARBA00022801"/>
    </source>
</evidence>
<dbReference type="RefSeq" id="WP_249503558.1">
    <property type="nucleotide sequence ID" value="NZ_CP097253.1"/>
</dbReference>
<evidence type="ECO:0000256" key="25">
    <source>
        <dbReference type="ARBA" id="ARBA00049902"/>
    </source>
</evidence>
<comment type="catalytic activity">
    <reaction evidence="25">
        <text>[GlcNAc-(1-&gt;4)-Mur2Ac(oyl-L-Ala-gamma-D-Glu-L-Lys-D-Ala-D-Ala)](n)-di-trans,octa-cis-undecaprenyl diphosphate + beta-D-GlcNAc-(1-&gt;4)-Mur2Ac(oyl-L-Ala-gamma-D-Glu-L-Lys-D-Ala-D-Ala)-di-trans,octa-cis-undecaprenyl diphosphate = [GlcNAc-(1-&gt;4)-Mur2Ac(oyl-L-Ala-gamma-D-Glu-L-Lys-D-Ala-D-Ala)](n+1)-di-trans,octa-cis-undecaprenyl diphosphate + di-trans,octa-cis-undecaprenyl diphosphate + H(+)</text>
        <dbReference type="Rhea" id="RHEA:23708"/>
        <dbReference type="Rhea" id="RHEA-COMP:9602"/>
        <dbReference type="Rhea" id="RHEA-COMP:9603"/>
        <dbReference type="ChEBI" id="CHEBI:15378"/>
        <dbReference type="ChEBI" id="CHEBI:58405"/>
        <dbReference type="ChEBI" id="CHEBI:60033"/>
        <dbReference type="ChEBI" id="CHEBI:78435"/>
        <dbReference type="EC" id="2.4.99.28"/>
    </reaction>
</comment>
<evidence type="ECO:0000256" key="27">
    <source>
        <dbReference type="SAM" id="Phobius"/>
    </source>
</evidence>
<protein>
    <recommendedName>
        <fullName evidence="6">Penicillin-binding protein 1A</fullName>
        <ecNumber evidence="24">2.4.99.28</ecNumber>
        <ecNumber evidence="5">3.4.16.4</ecNumber>
    </recommendedName>
</protein>
<dbReference type="Proteomes" id="UP000831921">
    <property type="component" value="Chromosome"/>
</dbReference>
<dbReference type="EC" id="2.4.99.28" evidence="24"/>
<evidence type="ECO:0000256" key="8">
    <source>
        <dbReference type="ARBA" id="ARBA00022519"/>
    </source>
</evidence>
<dbReference type="Pfam" id="PF00905">
    <property type="entry name" value="Transpeptidase"/>
    <property type="match status" value="1"/>
</dbReference>
<dbReference type="NCBIfam" id="TIGR02074">
    <property type="entry name" value="PBP_1a_fam"/>
    <property type="match status" value="1"/>
</dbReference>
<keyword evidence="19 27" id="KW-0472">Membrane</keyword>
<evidence type="ECO:0000256" key="23">
    <source>
        <dbReference type="ARBA" id="ARBA00034000"/>
    </source>
</evidence>
<evidence type="ECO:0000256" key="5">
    <source>
        <dbReference type="ARBA" id="ARBA00012448"/>
    </source>
</evidence>
<dbReference type="PANTHER" id="PTHR32282">
    <property type="entry name" value="BINDING PROTEIN TRANSPEPTIDASE, PUTATIVE-RELATED"/>
    <property type="match status" value="1"/>
</dbReference>
<evidence type="ECO:0000313" key="31">
    <source>
        <dbReference type="EMBL" id="UUR07768.1"/>
    </source>
</evidence>
<dbReference type="SUPFAM" id="SSF53955">
    <property type="entry name" value="Lysozyme-like"/>
    <property type="match status" value="1"/>
</dbReference>
<evidence type="ECO:0000256" key="9">
    <source>
        <dbReference type="ARBA" id="ARBA00022645"/>
    </source>
</evidence>
<evidence type="ECO:0000313" key="32">
    <source>
        <dbReference type="Proteomes" id="UP000831921"/>
    </source>
</evidence>
<feature type="domain" description="Penicillin-binding protein transpeptidase" evidence="28">
    <location>
        <begin position="454"/>
        <end position="746"/>
    </location>
</feature>
<keyword evidence="7" id="KW-1003">Cell membrane</keyword>
<reference evidence="31 32" key="1">
    <citation type="submission" date="2022-05" db="EMBL/GenBank/DDBJ databases">
        <title>S8-45 Sphingomonas ultraviolaceadurans.</title>
        <authorList>
            <person name="Liu Y."/>
        </authorList>
    </citation>
    <scope>NUCLEOTIDE SEQUENCE [LARGE SCALE GENOMIC DNA]</scope>
    <source>
        <strain evidence="31 32">S8-45</strain>
    </source>
</reference>
<keyword evidence="11" id="KW-0328">Glycosyltransferase</keyword>
<dbReference type="EMBL" id="CP097253">
    <property type="protein sequence ID" value="UUR07768.1"/>
    <property type="molecule type" value="Genomic_DNA"/>
</dbReference>
<dbReference type="InterPro" id="IPR031376">
    <property type="entry name" value="PCB_OB"/>
</dbReference>
<sequence>MDAVATSPTSAWLGRHQSAADRLRAAWSRRRGLRFLGYGLLGGYALFVVTWLFFAAGLPSSETLLAYQPPLPSNIRGIDGQPVGTFARERRVELSYDEYPPMVIEAFISAEDKTFFSHGGIDYPGLVGAVGDFALKKATGGSRARGGSTITQQVAKALLQDDAYAVSRKIREAILAFRLENTLTKEQILELYLNQIFLGRNAYGVQAASRAYFDKDVADLTLPEAAYLAILPKAPSNYDPVRQTQRALDRRNYVLREMESNGYIDAAQRAQAGSAPLGTIRLGTNAKFREVGGYFTEEVRRALLSKYGEDAGDSANSVYAGGLWVRTSMNPVMQDAAAEALREGLAKFDGGRGWRDTGLSIDISGDWRGPLDRAPLGTGFPDWRKAVVLDKSGGSARIGFTDGSEGRLAAGNAAMPRRGGGGTAFSNLTPGMIIIVKQIAGEDYAIRSIPEIGGGFVAQEVRTGRVLAMQGGFDSIGASYNRATQAQRQPGSTFKPIVYYSALANGMTPATLIDDAPFCVWQGAGLGNKCFRNFDGDYAGAKTMRWGVEQSRNLMTVRAASQTGMARVTDTARRLGVGDYPNYLSIALGAGDTTVLKLTNAYAILANHGRSLTPTLIDFVQDRDGKVIFRTDNRCAVMEGRCNAPDWDGGAMPRPPSRSRQLLEPQAAFQMVHILTGVIERGTATVLRDLNRPLFGKTGTTSGPTNVWFVGGTPDVVAGTYIGYDQPRSLGGAAQGGRIAAPIFKQWAQASFKDVPPTPFVAPRGIRMVRIDRASGRRVFGTFPVREDPKSAVIWEAFQPESEPRRTLRRAGEEAELAAAAAVAAPRSAPRRRAAPRPRPEAVRPAEPATPPEDFLARQGGIY</sequence>
<dbReference type="InterPro" id="IPR023346">
    <property type="entry name" value="Lysozyme-like_dom_sf"/>
</dbReference>
<evidence type="ECO:0000256" key="20">
    <source>
        <dbReference type="ARBA" id="ARBA00023251"/>
    </source>
</evidence>
<comment type="pathway">
    <text evidence="2">Cell wall biogenesis; peptidoglycan biosynthesis.</text>
</comment>
<keyword evidence="20" id="KW-0046">Antibiotic resistance</keyword>
<evidence type="ECO:0000256" key="15">
    <source>
        <dbReference type="ARBA" id="ARBA00022960"/>
    </source>
</evidence>
<evidence type="ECO:0000256" key="26">
    <source>
        <dbReference type="SAM" id="MobiDB-lite"/>
    </source>
</evidence>
<feature type="region of interest" description="Disordered" evidence="26">
    <location>
        <begin position="819"/>
        <end position="863"/>
    </location>
</feature>
<evidence type="ECO:0000256" key="18">
    <source>
        <dbReference type="ARBA" id="ARBA00022989"/>
    </source>
</evidence>
<keyword evidence="21" id="KW-0511">Multifunctional enzyme</keyword>
<feature type="domain" description="Glycosyl transferase family 51" evidence="29">
    <location>
        <begin position="80"/>
        <end position="258"/>
    </location>
</feature>
<keyword evidence="22" id="KW-0961">Cell wall biogenesis/degradation</keyword>
<keyword evidence="13 27" id="KW-0812">Transmembrane</keyword>
<dbReference type="PANTHER" id="PTHR32282:SF27">
    <property type="entry name" value="PENICILLIN-BINDING PROTEIN 1A"/>
    <property type="match status" value="1"/>
</dbReference>
<dbReference type="InterPro" id="IPR050396">
    <property type="entry name" value="Glycosyltr_51/Transpeptidase"/>
</dbReference>
<dbReference type="InterPro" id="IPR001264">
    <property type="entry name" value="Glyco_trans_51"/>
</dbReference>
<dbReference type="EC" id="3.4.16.4" evidence="5"/>
<dbReference type="InterPro" id="IPR036950">
    <property type="entry name" value="PBP_transglycosylase"/>
</dbReference>
<comment type="similarity">
    <text evidence="3">In the C-terminal section; belongs to the transpeptidase family.</text>
</comment>
<keyword evidence="15" id="KW-0133">Cell shape</keyword>
<proteinExistence type="inferred from homology"/>
<evidence type="ECO:0000256" key="4">
    <source>
        <dbReference type="ARBA" id="ARBA00007739"/>
    </source>
</evidence>
<dbReference type="SUPFAM" id="SSF56601">
    <property type="entry name" value="beta-lactamase/transpeptidase-like"/>
    <property type="match status" value="1"/>
</dbReference>
<dbReference type="Gene3D" id="3.40.710.10">
    <property type="entry name" value="DD-peptidase/beta-lactamase superfamily"/>
    <property type="match status" value="2"/>
</dbReference>
<evidence type="ECO:0000256" key="1">
    <source>
        <dbReference type="ARBA" id="ARBA00004249"/>
    </source>
</evidence>
<dbReference type="Gene3D" id="1.10.3810.10">
    <property type="entry name" value="Biosynthetic peptidoglycan transglycosylase-like"/>
    <property type="match status" value="1"/>
</dbReference>
<keyword evidence="14" id="KW-0378">Hydrolase</keyword>
<evidence type="ECO:0000256" key="11">
    <source>
        <dbReference type="ARBA" id="ARBA00022676"/>
    </source>
</evidence>
<feature type="transmembrane region" description="Helical" evidence="27">
    <location>
        <begin position="35"/>
        <end position="54"/>
    </location>
</feature>
<evidence type="ECO:0000256" key="22">
    <source>
        <dbReference type="ARBA" id="ARBA00023316"/>
    </source>
</evidence>
<accession>A0ABY5MTC8</accession>
<evidence type="ECO:0000256" key="17">
    <source>
        <dbReference type="ARBA" id="ARBA00022984"/>
    </source>
</evidence>
<comment type="subcellular location">
    <subcellularLocation>
        <location evidence="1">Cell inner membrane</location>
        <topology evidence="1">Single-pass type II membrane protein</topology>
    </subcellularLocation>
</comment>
<evidence type="ECO:0000256" key="7">
    <source>
        <dbReference type="ARBA" id="ARBA00022475"/>
    </source>
</evidence>
<evidence type="ECO:0000256" key="24">
    <source>
        <dbReference type="ARBA" id="ARBA00044770"/>
    </source>
</evidence>
<feature type="domain" description="Penicillin-binding protein OB-like" evidence="30">
    <location>
        <begin position="379"/>
        <end position="452"/>
    </location>
</feature>
<evidence type="ECO:0000256" key="6">
    <source>
        <dbReference type="ARBA" id="ARBA00018638"/>
    </source>
</evidence>
<evidence type="ECO:0000256" key="16">
    <source>
        <dbReference type="ARBA" id="ARBA00022968"/>
    </source>
</evidence>
<keyword evidence="8" id="KW-0997">Cell inner membrane</keyword>
<evidence type="ECO:0000256" key="21">
    <source>
        <dbReference type="ARBA" id="ARBA00023268"/>
    </source>
</evidence>
<evidence type="ECO:0000256" key="19">
    <source>
        <dbReference type="ARBA" id="ARBA00023136"/>
    </source>
</evidence>
<evidence type="ECO:0000259" key="30">
    <source>
        <dbReference type="Pfam" id="PF17092"/>
    </source>
</evidence>